<organism evidence="1 2">
    <name type="scientific">Secundilactobacillus collinoides</name>
    <name type="common">Lactobacillus collinoides</name>
    <dbReference type="NCBI Taxonomy" id="33960"/>
    <lineage>
        <taxon>Bacteria</taxon>
        <taxon>Bacillati</taxon>
        <taxon>Bacillota</taxon>
        <taxon>Bacilli</taxon>
        <taxon>Lactobacillales</taxon>
        <taxon>Lactobacillaceae</taxon>
        <taxon>Secundilactobacillus</taxon>
    </lineage>
</organism>
<accession>A0A166GX89</accession>
<keyword evidence="2" id="KW-1185">Reference proteome</keyword>
<reference evidence="1 2" key="1">
    <citation type="submission" date="2015-02" db="EMBL/GenBank/DDBJ databases">
        <title>Draft genome sequence of Lactobacillus collinoides CUPV2371 isolated from a natural cider, the first genome sequence of a strain of this species.</title>
        <authorList>
            <person name="Puertas A.I."/>
            <person name="Spano G."/>
            <person name="Capozzi V."/>
            <person name="Lamontanara A."/>
            <person name="Orru L."/>
            <person name="Duenas M.T."/>
        </authorList>
    </citation>
    <scope>NUCLEOTIDE SEQUENCE [LARGE SCALE GENOMIC DNA]</scope>
    <source>
        <strain evidence="1 2">237</strain>
    </source>
</reference>
<dbReference type="Proteomes" id="UP000076480">
    <property type="component" value="Unassembled WGS sequence"/>
</dbReference>
<protein>
    <submittedName>
        <fullName evidence="1">Uncharacterized protein</fullName>
    </submittedName>
</protein>
<gene>
    <name evidence="1" type="ORF">TY91_08380</name>
</gene>
<evidence type="ECO:0000313" key="1">
    <source>
        <dbReference type="EMBL" id="KZL40511.1"/>
    </source>
</evidence>
<dbReference type="EMBL" id="JYDC01000039">
    <property type="protein sequence ID" value="KZL40511.1"/>
    <property type="molecule type" value="Genomic_DNA"/>
</dbReference>
<evidence type="ECO:0000313" key="2">
    <source>
        <dbReference type="Proteomes" id="UP000076480"/>
    </source>
</evidence>
<sequence>MTPFTAPIINQISSSINYERYINETFNLDFLCYITEMRSKNQTAARKGVTAQNPTRDFMP</sequence>
<name>A0A166GX89_SECCO</name>
<dbReference type="PATRIC" id="fig|33960.6.peg.2248"/>
<proteinExistence type="predicted"/>
<dbReference type="AlphaFoldDB" id="A0A166GX89"/>
<comment type="caution">
    <text evidence="1">The sequence shown here is derived from an EMBL/GenBank/DDBJ whole genome shotgun (WGS) entry which is preliminary data.</text>
</comment>